<comment type="caution">
    <text evidence="1">The sequence shown here is derived from an EMBL/GenBank/DDBJ whole genome shotgun (WGS) entry which is preliminary data.</text>
</comment>
<reference evidence="1 2" key="1">
    <citation type="submission" date="2018-05" db="EMBL/GenBank/DDBJ databases">
        <title>The Hungate 1000. A catalogue of reference genomes from the rumen microbiome.</title>
        <authorList>
            <person name="Kelly W."/>
        </authorList>
    </citation>
    <scope>NUCLEOTIDE SEQUENCE [LARGE SCALE GENOMIC DNA]</scope>
    <source>
        <strain evidence="1 2">SAb67</strain>
    </source>
</reference>
<evidence type="ECO:0000313" key="2">
    <source>
        <dbReference type="Proteomes" id="UP000245720"/>
    </source>
</evidence>
<gene>
    <name evidence="1" type="ORF">IE37_00926</name>
</gene>
<organism evidence="1 2">
    <name type="scientific">Ruminococcus flavefaciens</name>
    <dbReference type="NCBI Taxonomy" id="1265"/>
    <lineage>
        <taxon>Bacteria</taxon>
        <taxon>Bacillati</taxon>
        <taxon>Bacillota</taxon>
        <taxon>Clostridia</taxon>
        <taxon>Eubacteriales</taxon>
        <taxon>Oscillospiraceae</taxon>
        <taxon>Ruminococcus</taxon>
    </lineage>
</organism>
<proteinExistence type="predicted"/>
<dbReference type="EMBL" id="QGDI01000003">
    <property type="protein sequence ID" value="PWJ13995.1"/>
    <property type="molecule type" value="Genomic_DNA"/>
</dbReference>
<dbReference type="AlphaFoldDB" id="A0A315Y125"/>
<evidence type="ECO:0008006" key="3">
    <source>
        <dbReference type="Google" id="ProtNLM"/>
    </source>
</evidence>
<name>A0A315Y125_RUMFL</name>
<protein>
    <recommendedName>
        <fullName evidence="3">Lar family restriction alleviation protein</fullName>
    </recommendedName>
</protein>
<dbReference type="Proteomes" id="UP000245720">
    <property type="component" value="Unassembled WGS sequence"/>
</dbReference>
<evidence type="ECO:0000313" key="1">
    <source>
        <dbReference type="EMBL" id="PWJ13995.1"/>
    </source>
</evidence>
<accession>A0A315Y125</accession>
<sequence>MKNCFYCGGRKVKYQRDAELRVTVKCEKCGSEVSTPYMTEDSARGYWNMKQASLEHAAKRSRKAAAS</sequence>
<dbReference type="OrthoDB" id="3182597at2"/>
<dbReference type="RefSeq" id="WP_109725780.1">
    <property type="nucleotide sequence ID" value="NZ_QGDI01000003.1"/>
</dbReference>